<comment type="caution">
    <text evidence="1">The sequence shown here is derived from an EMBL/GenBank/DDBJ whole genome shotgun (WGS) entry which is preliminary data.</text>
</comment>
<reference evidence="1" key="1">
    <citation type="journal article" date="2014" name="Front. Microbiol.">
        <title>High frequency of phylogenetically diverse reductive dehalogenase-homologous genes in deep subseafloor sedimentary metagenomes.</title>
        <authorList>
            <person name="Kawai M."/>
            <person name="Futagami T."/>
            <person name="Toyoda A."/>
            <person name="Takaki Y."/>
            <person name="Nishi S."/>
            <person name="Hori S."/>
            <person name="Arai W."/>
            <person name="Tsubouchi T."/>
            <person name="Morono Y."/>
            <person name="Uchiyama I."/>
            <person name="Ito T."/>
            <person name="Fujiyama A."/>
            <person name="Inagaki F."/>
            <person name="Takami H."/>
        </authorList>
    </citation>
    <scope>NUCLEOTIDE SEQUENCE</scope>
    <source>
        <strain evidence="1">Expedition CK06-06</strain>
    </source>
</reference>
<dbReference type="AlphaFoldDB" id="X1AKU3"/>
<dbReference type="EMBL" id="BART01009948">
    <property type="protein sequence ID" value="GAG83079.1"/>
    <property type="molecule type" value="Genomic_DNA"/>
</dbReference>
<proteinExistence type="predicted"/>
<sequence>KPFVERGGNRSVQEVAKHQREMIFQNCLAQLEKCKKESVG</sequence>
<gene>
    <name evidence="1" type="ORF">S01H4_21859</name>
</gene>
<accession>X1AKU3</accession>
<feature type="non-terminal residue" evidence="1">
    <location>
        <position position="1"/>
    </location>
</feature>
<protein>
    <submittedName>
        <fullName evidence="1">Uncharacterized protein</fullName>
    </submittedName>
</protein>
<organism evidence="1">
    <name type="scientific">marine sediment metagenome</name>
    <dbReference type="NCBI Taxonomy" id="412755"/>
    <lineage>
        <taxon>unclassified sequences</taxon>
        <taxon>metagenomes</taxon>
        <taxon>ecological metagenomes</taxon>
    </lineage>
</organism>
<evidence type="ECO:0000313" key="1">
    <source>
        <dbReference type="EMBL" id="GAG83079.1"/>
    </source>
</evidence>
<name>X1AKU3_9ZZZZ</name>